<feature type="disulfide bond" evidence="4">
    <location>
        <begin position="81"/>
        <end position="90"/>
    </location>
</feature>
<accession>A0A0G4GMQ7</accession>
<evidence type="ECO:0000256" key="3">
    <source>
        <dbReference type="ARBA" id="ARBA00023157"/>
    </source>
</evidence>
<feature type="signal peptide" evidence="6">
    <location>
        <begin position="1"/>
        <end position="39"/>
    </location>
</feature>
<evidence type="ECO:0000259" key="7">
    <source>
        <dbReference type="PROSITE" id="PS50026"/>
    </source>
</evidence>
<dbReference type="InterPro" id="IPR000742">
    <property type="entry name" value="EGF"/>
</dbReference>
<feature type="disulfide bond" evidence="4">
    <location>
        <begin position="516"/>
        <end position="525"/>
    </location>
</feature>
<dbReference type="PhylomeDB" id="A0A0G4GMQ7"/>
<dbReference type="Pfam" id="PF00008">
    <property type="entry name" value="EGF"/>
    <property type="match status" value="1"/>
</dbReference>
<feature type="domain" description="EGF-like" evidence="7">
    <location>
        <begin position="768"/>
        <end position="799"/>
    </location>
</feature>
<dbReference type="PROSITE" id="PS50026">
    <property type="entry name" value="EGF_3"/>
    <property type="match status" value="7"/>
</dbReference>
<keyword evidence="1 4" id="KW-0245">EGF-like domain</keyword>
<dbReference type="Gene3D" id="2.10.25.10">
    <property type="entry name" value="Laminin"/>
    <property type="match status" value="11"/>
</dbReference>
<feature type="disulfide bond" evidence="4">
    <location>
        <begin position="247"/>
        <end position="256"/>
    </location>
</feature>
<dbReference type="Pfam" id="PF25024">
    <property type="entry name" value="EGF_TEN"/>
    <property type="match status" value="2"/>
</dbReference>
<dbReference type="EMBL" id="CDMY01000721">
    <property type="protein sequence ID" value="CEM31495.1"/>
    <property type="molecule type" value="Genomic_DNA"/>
</dbReference>
<dbReference type="PANTHER" id="PTHR11219:SF69">
    <property type="entry name" value="TENEURIN-A"/>
    <property type="match status" value="1"/>
</dbReference>
<evidence type="ECO:0000256" key="4">
    <source>
        <dbReference type="PROSITE-ProRule" id="PRU00076"/>
    </source>
</evidence>
<dbReference type="InterPro" id="IPR051216">
    <property type="entry name" value="Teneurin"/>
</dbReference>
<dbReference type="PROSITE" id="PS01186">
    <property type="entry name" value="EGF_2"/>
    <property type="match status" value="9"/>
</dbReference>
<feature type="disulfide bond" evidence="4">
    <location>
        <begin position="789"/>
        <end position="798"/>
    </location>
</feature>
<evidence type="ECO:0000256" key="1">
    <source>
        <dbReference type="ARBA" id="ARBA00022536"/>
    </source>
</evidence>
<name>A0A0G4GMQ7_VITBC</name>
<dbReference type="Proteomes" id="UP000041254">
    <property type="component" value="Unassembled WGS sequence"/>
</dbReference>
<dbReference type="OMA" id="EENACYG"/>
<comment type="caution">
    <text evidence="4">Lacks conserved residue(s) required for the propagation of feature annotation.</text>
</comment>
<proteinExistence type="predicted"/>
<feature type="disulfide bond" evidence="4">
    <location>
        <begin position="230"/>
        <end position="240"/>
    </location>
</feature>
<evidence type="ECO:0000256" key="5">
    <source>
        <dbReference type="SAM" id="MobiDB-lite"/>
    </source>
</evidence>
<feature type="disulfide bond" evidence="4">
    <location>
        <begin position="147"/>
        <end position="156"/>
    </location>
</feature>
<feature type="compositionally biased region" description="Low complexity" evidence="5">
    <location>
        <begin position="414"/>
        <end position="429"/>
    </location>
</feature>
<dbReference type="OrthoDB" id="406051at2759"/>
<evidence type="ECO:0000313" key="9">
    <source>
        <dbReference type="Proteomes" id="UP000041254"/>
    </source>
</evidence>
<feature type="disulfide bond" evidence="4">
    <location>
        <begin position="805"/>
        <end position="815"/>
    </location>
</feature>
<feature type="disulfide bond" evidence="4">
    <location>
        <begin position="499"/>
        <end position="509"/>
    </location>
</feature>
<protein>
    <recommendedName>
        <fullName evidence="7">EGF-like domain-containing protein</fullName>
    </recommendedName>
</protein>
<gene>
    <name evidence="8" type="ORF">Vbra_6310</name>
</gene>
<feature type="disulfide bond" evidence="4">
    <location>
        <begin position="713"/>
        <end position="722"/>
    </location>
</feature>
<dbReference type="PANTHER" id="PTHR11219">
    <property type="entry name" value="TENEURIN AND N-ACETYLGLUCOSAMINE-1-PHOSPHODIESTER ALPHA-N-ACETYLGLUCOSAMINIDASE"/>
    <property type="match status" value="1"/>
</dbReference>
<evidence type="ECO:0000313" key="8">
    <source>
        <dbReference type="EMBL" id="CEM31495.1"/>
    </source>
</evidence>
<feature type="domain" description="EGF-like" evidence="7">
    <location>
        <begin position="58"/>
        <end position="91"/>
    </location>
</feature>
<keyword evidence="3 4" id="KW-1015">Disulfide bond</keyword>
<feature type="region of interest" description="Disordered" evidence="5">
    <location>
        <begin position="414"/>
        <end position="451"/>
    </location>
</feature>
<feature type="chain" id="PRO_5005190699" description="EGF-like domain-containing protein" evidence="6">
    <location>
        <begin position="40"/>
        <end position="956"/>
    </location>
</feature>
<feature type="disulfide bond" evidence="4">
    <location>
        <begin position="824"/>
        <end position="833"/>
    </location>
</feature>
<evidence type="ECO:0000256" key="2">
    <source>
        <dbReference type="ARBA" id="ARBA00022737"/>
    </source>
</evidence>
<dbReference type="PRINTS" id="PR00011">
    <property type="entry name" value="EGFLAMININ"/>
</dbReference>
<feature type="domain" description="EGF-like" evidence="7">
    <location>
        <begin position="226"/>
        <end position="257"/>
    </location>
</feature>
<dbReference type="VEuPathDB" id="CryptoDB:Vbra_6310"/>
<feature type="domain" description="EGF-like" evidence="7">
    <location>
        <begin position="114"/>
        <end position="157"/>
    </location>
</feature>
<keyword evidence="9" id="KW-1185">Reference proteome</keyword>
<feature type="disulfide bond" evidence="4">
    <location>
        <begin position="62"/>
        <end position="72"/>
    </location>
</feature>
<organism evidence="8 9">
    <name type="scientific">Vitrella brassicaformis (strain CCMP3155)</name>
    <dbReference type="NCBI Taxonomy" id="1169540"/>
    <lineage>
        <taxon>Eukaryota</taxon>
        <taxon>Sar</taxon>
        <taxon>Alveolata</taxon>
        <taxon>Colpodellida</taxon>
        <taxon>Vitrellaceae</taxon>
        <taxon>Vitrella</taxon>
    </lineage>
</organism>
<feature type="domain" description="EGF-like" evidence="7">
    <location>
        <begin position="801"/>
        <end position="834"/>
    </location>
</feature>
<dbReference type="SUPFAM" id="SSF57196">
    <property type="entry name" value="EGF/Laminin"/>
    <property type="match status" value="3"/>
</dbReference>
<feature type="domain" description="EGF-like" evidence="7">
    <location>
        <begin position="688"/>
        <end position="723"/>
    </location>
</feature>
<reference evidence="8 9" key="1">
    <citation type="submission" date="2014-11" db="EMBL/GenBank/DDBJ databases">
        <authorList>
            <person name="Zhu J."/>
            <person name="Qi W."/>
            <person name="Song R."/>
        </authorList>
    </citation>
    <scope>NUCLEOTIDE SEQUENCE [LARGE SCALE GENOMIC DNA]</scope>
</reference>
<sequence>MPYLAFTSGRSGRTGRWMHPLWLLAALVLLLSQLVQVGAIIRPLHSNPHQHQQQQQQQHQQCAGDCSGHGVCQSAGGFCLCDREWGGADCSTFLLSSSEGVREVMFGRQQSGHLQDPCGRQAYSSSAVECSGHGICRQGGGMAACDCHKGWAGVLCDQPMGCTSDCSQPNGQCHNGVCMCVEGYGGEDCSSAVCPDNCYSHGECVEGTCRCHNGWTGDRCHIKELSATACSPPCRNGAQCINHRCSCPDGFGGVDCSFIQHSAQQVERALDALRGEDDAEGDNTNDDAGSAARYITATAATDGQPASPFMQLPMRNTIDVDNTELAYRLDALIRAEMQRENVSRDAAKGAVVEKLRRILSSRGHGPSVLSRITHMDEMTPFPLTVGQGSPDDEDDMLQKLPLLTTTTTFPLGVSTYPPATAAPTPLPTATDEEDDFTSEWPPYRSSPELPTVRPADPDAGHICDRGCVHGTCVESNCVCEEGWSKVDCSEKLPVQRTDCQDDCSNRGTCIDGRCRCDHGFTGDICELIACAHDCSGHGACIDGTCICDTAYVGAGCQTPRCDRFPSLPECARPHTSSPQPAITSPRPPTPADSDMLSRVALTFTRRNERRSLAKAQPMDAPPLFAFHEGKNQPCAGEPDCNGKGSCEEGVCSCFPGYSGHACQINCPKACSGNGQCTMGACLCVAGWRGADCSERHCCNGRGTCDVPGEPCQCDPGFSGADCEVDVRSACPNSCSGHGTCDGQKCVCGEGWAGAACETPVTKPLIQLHDAGCRCGGHGKCINSTSTCLCDPGWTGADCRVEEPPCPSDCNGRGMCDPHTHQCRCNKGFVGAACEGLLRCPEDCGGNGLCLNGVCVCRDGYGGAGCVADHRHREGERRHSSHTPLRRRHVALSVEDVQLPLAHPDSMRRRPAHHQHAELVTEDVEVPDGIHEPEMSSVAATASPLRRVVDFLASLFL</sequence>
<dbReference type="AlphaFoldDB" id="A0A0G4GMQ7"/>
<dbReference type="Pfam" id="PF23106">
    <property type="entry name" value="EGF_Teneurin"/>
    <property type="match status" value="2"/>
</dbReference>
<feature type="region of interest" description="Disordered" evidence="5">
    <location>
        <begin position="572"/>
        <end position="594"/>
    </location>
</feature>
<evidence type="ECO:0000256" key="6">
    <source>
        <dbReference type="SAM" id="SignalP"/>
    </source>
</evidence>
<dbReference type="SMART" id="SM00181">
    <property type="entry name" value="EGF"/>
    <property type="match status" value="14"/>
</dbReference>
<dbReference type="STRING" id="1169540.A0A0G4GMQ7"/>
<keyword evidence="2" id="KW-0677">Repeat</keyword>
<dbReference type="PROSITE" id="PS00022">
    <property type="entry name" value="EGF_1"/>
    <property type="match status" value="9"/>
</dbReference>
<feature type="domain" description="EGF-like" evidence="7">
    <location>
        <begin position="495"/>
        <end position="526"/>
    </location>
</feature>
<keyword evidence="6" id="KW-0732">Signal</keyword>
<dbReference type="InParanoid" id="A0A0G4GMQ7"/>